<feature type="region of interest" description="Disordered" evidence="1">
    <location>
        <begin position="1"/>
        <end position="20"/>
    </location>
</feature>
<protein>
    <submittedName>
        <fullName evidence="2">Uncharacterized protein</fullName>
    </submittedName>
</protein>
<accession>A0A4R8IPG0</accession>
<dbReference type="AlphaFoldDB" id="A0A4R8IPG0"/>
<keyword evidence="3" id="KW-1185">Reference proteome</keyword>
<name>A0A4R8IPG0_9GAMM</name>
<proteinExistence type="predicted"/>
<gene>
    <name evidence="2" type="ORF">EDC23_1196</name>
</gene>
<evidence type="ECO:0000313" key="3">
    <source>
        <dbReference type="Proteomes" id="UP000294914"/>
    </source>
</evidence>
<evidence type="ECO:0000313" key="2">
    <source>
        <dbReference type="EMBL" id="TDY02812.1"/>
    </source>
</evidence>
<comment type="caution">
    <text evidence="2">The sequence shown here is derived from an EMBL/GenBank/DDBJ whole genome shotgun (WGS) entry which is preliminary data.</text>
</comment>
<organism evidence="2 3">
    <name type="scientific">Thiohalophilus thiocyanatoxydans</name>
    <dbReference type="NCBI Taxonomy" id="381308"/>
    <lineage>
        <taxon>Bacteria</taxon>
        <taxon>Pseudomonadati</taxon>
        <taxon>Pseudomonadota</taxon>
        <taxon>Gammaproteobacteria</taxon>
        <taxon>Thiohalomonadales</taxon>
        <taxon>Thiohalophilaceae</taxon>
        <taxon>Thiohalophilus</taxon>
    </lineage>
</organism>
<dbReference type="Proteomes" id="UP000294914">
    <property type="component" value="Unassembled WGS sequence"/>
</dbReference>
<evidence type="ECO:0000256" key="1">
    <source>
        <dbReference type="SAM" id="MobiDB-lite"/>
    </source>
</evidence>
<dbReference type="EMBL" id="SOQX01000002">
    <property type="protein sequence ID" value="TDY02812.1"/>
    <property type="molecule type" value="Genomic_DNA"/>
</dbReference>
<reference evidence="2 3" key="1">
    <citation type="submission" date="2019-03" db="EMBL/GenBank/DDBJ databases">
        <title>Genomic Encyclopedia of Type Strains, Phase IV (KMG-IV): sequencing the most valuable type-strain genomes for metagenomic binning, comparative biology and taxonomic classification.</title>
        <authorList>
            <person name="Goeker M."/>
        </authorList>
    </citation>
    <scope>NUCLEOTIDE SEQUENCE [LARGE SCALE GENOMIC DNA]</scope>
    <source>
        <strain evidence="2 3">DSM 16326</strain>
    </source>
</reference>
<sequence>MHMHVEYIPSHRSPGGEIGRRKGLKKLSTRLGNGRREWSQIRGNLSTQGGGNPELSPIKHYRVTSTDSSGIPRYSYLVTRNYLGKV</sequence>